<comment type="caution">
    <text evidence="3">The sequence shown here is derived from an EMBL/GenBank/DDBJ whole genome shotgun (WGS) entry which is preliminary data.</text>
</comment>
<dbReference type="InterPro" id="IPR025436">
    <property type="entry name" value="DUF4179"/>
</dbReference>
<feature type="domain" description="DUF4179" evidence="2">
    <location>
        <begin position="47"/>
        <end position="134"/>
    </location>
</feature>
<dbReference type="Gene3D" id="2.60.40.1630">
    <property type="entry name" value="bacillus anthracis domain"/>
    <property type="match status" value="1"/>
</dbReference>
<dbReference type="RefSeq" id="WP_221873563.1">
    <property type="nucleotide sequence ID" value="NZ_JACWFH010000012.1"/>
</dbReference>
<reference evidence="3 4" key="1">
    <citation type="submission" date="2020-07" db="EMBL/GenBank/DDBJ databases">
        <title>Fungal Genomes of the International Space Station.</title>
        <authorList>
            <person name="Seuylemezian A."/>
            <person name="Singh N.K."/>
            <person name="Wood J."/>
            <person name="Venkateswaran K."/>
        </authorList>
    </citation>
    <scope>NUCLEOTIDE SEQUENCE [LARGE SCALE GENOMIC DNA]</scope>
    <source>
        <strain evidence="3 4">PL-B2</strain>
    </source>
</reference>
<evidence type="ECO:0000313" key="3">
    <source>
        <dbReference type="EMBL" id="MBY0097342.1"/>
    </source>
</evidence>
<dbReference type="Proteomes" id="UP000769780">
    <property type="component" value="Unassembled WGS sequence"/>
</dbReference>
<evidence type="ECO:0000256" key="1">
    <source>
        <dbReference type="SAM" id="MobiDB-lite"/>
    </source>
</evidence>
<protein>
    <submittedName>
        <fullName evidence="3">DUF4179 domain-containing protein</fullName>
    </submittedName>
</protein>
<feature type="compositionally biased region" description="Basic and acidic residues" evidence="1">
    <location>
        <begin position="29"/>
        <end position="39"/>
    </location>
</feature>
<gene>
    <name evidence="3" type="ORF">H0185_11105</name>
</gene>
<evidence type="ECO:0000259" key="2">
    <source>
        <dbReference type="Pfam" id="PF13786"/>
    </source>
</evidence>
<proteinExistence type="predicted"/>
<accession>A0ABS7K4Z7</accession>
<keyword evidence="4" id="KW-1185">Reference proteome</keyword>
<dbReference type="Gene3D" id="2.60.40.1640">
    <property type="entry name" value="Conserved domain protein"/>
    <property type="match status" value="1"/>
</dbReference>
<organism evidence="3 4">
    <name type="scientific">Mesobacillus maritimus</name>
    <dbReference type="NCBI Taxonomy" id="1643336"/>
    <lineage>
        <taxon>Bacteria</taxon>
        <taxon>Bacillati</taxon>
        <taxon>Bacillota</taxon>
        <taxon>Bacilli</taxon>
        <taxon>Bacillales</taxon>
        <taxon>Bacillaceae</taxon>
        <taxon>Mesobacillus</taxon>
    </lineage>
</organism>
<sequence length="489" mass="55173">MSNNIKSELEKIEIPAQLHDRVKLGVKQAKQEKLQEKKQPVKKLPPKRNKWKVGGIAAAAILTITLSSGFINPSMNQVLASTPLLGGIYEQFGDKMGMHLAEQNLVTQINQEVTKNGVTIKLTNVYFDGDVVSVTGVISGDLSKGHNEPGEVSMDVNFENNKGDNDPWLRGMSTDMQKSDGSYEFQWKMNYPYKEIKESYKLPITIHNINGIEGSWTFNVPVNQEASLARTLGHSQHYENEGVTVKLQELKQSKASSSLTFETITSFEGDYIELYKAEDENGKVLFHYENDTILTKSKEDDGYHHTLRKTFDQIAEGTKAITFYPSLTIADPTVQQKLDQNSFALESERTDLAIQVNKVTLEGDKLILDYEFQGLGENVSNHKFENIHHNLSYAFNLIDKDFIDKIDPENPFPPKGHSISRNEVKVIDKNNHQFQSVFDLKGEEKFENFLLEDTVLQLDFNSFIGNKELASFTVELPSQMGLRDGSLVP</sequence>
<name>A0ABS7K4Z7_9BACI</name>
<evidence type="ECO:0000313" key="4">
    <source>
        <dbReference type="Proteomes" id="UP000769780"/>
    </source>
</evidence>
<feature type="region of interest" description="Disordered" evidence="1">
    <location>
        <begin position="29"/>
        <end position="48"/>
    </location>
</feature>
<dbReference type="Pfam" id="PF13786">
    <property type="entry name" value="DUF4179"/>
    <property type="match status" value="1"/>
</dbReference>
<dbReference type="EMBL" id="JACWFH010000012">
    <property type="protein sequence ID" value="MBY0097342.1"/>
    <property type="molecule type" value="Genomic_DNA"/>
</dbReference>